<dbReference type="Proteomes" id="UP000828251">
    <property type="component" value="Unassembled WGS sequence"/>
</dbReference>
<evidence type="ECO:0000313" key="2">
    <source>
        <dbReference type="Proteomes" id="UP000828251"/>
    </source>
</evidence>
<dbReference type="EMBL" id="JAIQCV010000012">
    <property type="protein sequence ID" value="KAH1038986.1"/>
    <property type="molecule type" value="Genomic_DNA"/>
</dbReference>
<keyword evidence="2" id="KW-1185">Reference proteome</keyword>
<dbReference type="OrthoDB" id="991857at2759"/>
<name>A0A9D3UEE5_9ROSI</name>
<dbReference type="PANTHER" id="PTHR48200:SF1">
    <property type="entry name" value="AMINOTRANSFERASE-LIKE PLANT MOBILE DOMAIN-CONTAINING PROTEIN"/>
    <property type="match status" value="1"/>
</dbReference>
<evidence type="ECO:0000313" key="1">
    <source>
        <dbReference type="EMBL" id="KAH1038986.1"/>
    </source>
</evidence>
<sequence>MKRFTVNPMTILEYDWWWGKRVNDNVPLPNQENTRLIEKHLQVILSKLEIIKQDFEKRSSELGKKIEQLEEEKIQLGLDVDF</sequence>
<accession>A0A9D3UEE5</accession>
<dbReference type="PANTHER" id="PTHR48200">
    <property type="entry name" value="PROTEIN, PUTATIVE-RELATED"/>
    <property type="match status" value="1"/>
</dbReference>
<proteinExistence type="predicted"/>
<protein>
    <submittedName>
        <fullName evidence="1">Uncharacterized protein</fullName>
    </submittedName>
</protein>
<organism evidence="1 2">
    <name type="scientific">Gossypium stocksii</name>
    <dbReference type="NCBI Taxonomy" id="47602"/>
    <lineage>
        <taxon>Eukaryota</taxon>
        <taxon>Viridiplantae</taxon>
        <taxon>Streptophyta</taxon>
        <taxon>Embryophyta</taxon>
        <taxon>Tracheophyta</taxon>
        <taxon>Spermatophyta</taxon>
        <taxon>Magnoliopsida</taxon>
        <taxon>eudicotyledons</taxon>
        <taxon>Gunneridae</taxon>
        <taxon>Pentapetalae</taxon>
        <taxon>rosids</taxon>
        <taxon>malvids</taxon>
        <taxon>Malvales</taxon>
        <taxon>Malvaceae</taxon>
        <taxon>Malvoideae</taxon>
        <taxon>Gossypium</taxon>
    </lineage>
</organism>
<gene>
    <name evidence="1" type="ORF">J1N35_040729</name>
</gene>
<comment type="caution">
    <text evidence="1">The sequence shown here is derived from an EMBL/GenBank/DDBJ whole genome shotgun (WGS) entry which is preliminary data.</text>
</comment>
<reference evidence="1 2" key="1">
    <citation type="journal article" date="2021" name="Plant Biotechnol. J.">
        <title>Multi-omics assisted identification of the key and species-specific regulatory components of drought-tolerant mechanisms in Gossypium stocksii.</title>
        <authorList>
            <person name="Yu D."/>
            <person name="Ke L."/>
            <person name="Zhang D."/>
            <person name="Wu Y."/>
            <person name="Sun Y."/>
            <person name="Mei J."/>
            <person name="Sun J."/>
            <person name="Sun Y."/>
        </authorList>
    </citation>
    <scope>NUCLEOTIDE SEQUENCE [LARGE SCALE GENOMIC DNA]</scope>
    <source>
        <strain evidence="2">cv. E1</strain>
        <tissue evidence="1">Leaf</tissue>
    </source>
</reference>
<dbReference type="AlphaFoldDB" id="A0A9D3UEE5"/>